<name>A0A212TJ73_9BACT</name>
<organism evidence="1 2">
    <name type="scientific">Hymenobacter gelipurpurascens</name>
    <dbReference type="NCBI Taxonomy" id="89968"/>
    <lineage>
        <taxon>Bacteria</taxon>
        <taxon>Pseudomonadati</taxon>
        <taxon>Bacteroidota</taxon>
        <taxon>Cytophagia</taxon>
        <taxon>Cytophagales</taxon>
        <taxon>Hymenobacteraceae</taxon>
        <taxon>Hymenobacter</taxon>
    </lineage>
</organism>
<dbReference type="AlphaFoldDB" id="A0A212TJ73"/>
<accession>A0A212TJ73</accession>
<evidence type="ECO:0000313" key="2">
    <source>
        <dbReference type="Proteomes" id="UP000198131"/>
    </source>
</evidence>
<gene>
    <name evidence="1" type="ORF">SAMN06265337_1501</name>
</gene>
<dbReference type="OrthoDB" id="943220at2"/>
<evidence type="ECO:0008006" key="3">
    <source>
        <dbReference type="Google" id="ProtNLM"/>
    </source>
</evidence>
<sequence length="233" mass="25005">MNQLTPRTGNPFFDVSCPRAPRAVASLLGLLLTGGPAAGSAQVSASSPIGLPAPADSVGAPTPRLRHNVLKVSPVLFLGVLSVFYERALTDRVSVVVGFGAGGTNRDFGRTYEQGDFTFRRGTVEVRRYWKQGLRGFYAGPYLRVGTLRESYAYYLPPGPPGPVGWREQQARLWTPGVMLGHQLLTRWFALDTFLGLQSTRGGQAWVGANGVPEGMASSKLAVRVGLSIGVPF</sequence>
<proteinExistence type="predicted"/>
<reference evidence="2" key="1">
    <citation type="submission" date="2017-06" db="EMBL/GenBank/DDBJ databases">
        <authorList>
            <person name="Varghese N."/>
            <person name="Submissions S."/>
        </authorList>
    </citation>
    <scope>NUCLEOTIDE SEQUENCE [LARGE SCALE GENOMIC DNA]</scope>
    <source>
        <strain evidence="2">DSM 11116</strain>
    </source>
</reference>
<keyword evidence="2" id="KW-1185">Reference proteome</keyword>
<evidence type="ECO:0000313" key="1">
    <source>
        <dbReference type="EMBL" id="SNC66109.1"/>
    </source>
</evidence>
<dbReference type="EMBL" id="FYEW01000001">
    <property type="protein sequence ID" value="SNC66109.1"/>
    <property type="molecule type" value="Genomic_DNA"/>
</dbReference>
<dbReference type="RefSeq" id="WP_088842732.1">
    <property type="nucleotide sequence ID" value="NZ_FYEW01000001.1"/>
</dbReference>
<dbReference type="Proteomes" id="UP000198131">
    <property type="component" value="Unassembled WGS sequence"/>
</dbReference>
<protein>
    <recommendedName>
        <fullName evidence="3">DUF3575 domain-containing protein</fullName>
    </recommendedName>
</protein>